<sequence length="226" mass="25998">MSETLDLSHSEWIFDPYMAQDGGQPGELQSEKFQSQSQMLHHSEKSVRELVISKQHSRVFPVDNRLIGRMEDQLVRWKRPASSHLGTMQAIEGTHPYQLEPISMAQTWSQIRDAFSMRMQRDHTSDREEEADSDDLDFRDEERGCDTVGSGVRNEYNAATSVTANAVPVTLKLPARTDDMTVNSQYTYHYPIPQYYLPHSQQQMNQRGQGSNDPPLSCCSWLFFIH</sequence>
<name>A0A0A8LBG7_9SACH</name>
<evidence type="ECO:0000313" key="3">
    <source>
        <dbReference type="Proteomes" id="UP000031516"/>
    </source>
</evidence>
<reference evidence="2 3" key="1">
    <citation type="submission" date="2014-03" db="EMBL/GenBank/DDBJ databases">
        <title>The genome of Kluyveromyces dobzhanskii.</title>
        <authorList>
            <person name="Nystedt B."/>
            <person name="Astrom S."/>
        </authorList>
    </citation>
    <scope>NUCLEOTIDE SEQUENCE [LARGE SCALE GENOMIC DNA]</scope>
    <source>
        <strain evidence="2 3">CBS 2104</strain>
    </source>
</reference>
<feature type="compositionally biased region" description="Acidic residues" evidence="1">
    <location>
        <begin position="127"/>
        <end position="139"/>
    </location>
</feature>
<keyword evidence="3" id="KW-1185">Reference proteome</keyword>
<dbReference type="Proteomes" id="UP000031516">
    <property type="component" value="Unassembled WGS sequence"/>
</dbReference>
<organism evidence="2 3">
    <name type="scientific">Kluyveromyces dobzhanskii CBS 2104</name>
    <dbReference type="NCBI Taxonomy" id="1427455"/>
    <lineage>
        <taxon>Eukaryota</taxon>
        <taxon>Fungi</taxon>
        <taxon>Dikarya</taxon>
        <taxon>Ascomycota</taxon>
        <taxon>Saccharomycotina</taxon>
        <taxon>Saccharomycetes</taxon>
        <taxon>Saccharomycetales</taxon>
        <taxon>Saccharomycetaceae</taxon>
        <taxon>Kluyveromyces</taxon>
    </lineage>
</organism>
<dbReference type="OrthoDB" id="4062164at2759"/>
<dbReference type="AlphaFoldDB" id="A0A0A8LBG7"/>
<evidence type="ECO:0000256" key="1">
    <source>
        <dbReference type="SAM" id="MobiDB-lite"/>
    </source>
</evidence>
<dbReference type="EMBL" id="CCBQ010000045">
    <property type="protein sequence ID" value="CDO95582.1"/>
    <property type="molecule type" value="Genomic_DNA"/>
</dbReference>
<feature type="region of interest" description="Disordered" evidence="1">
    <location>
        <begin position="120"/>
        <end position="144"/>
    </location>
</feature>
<evidence type="ECO:0000313" key="2">
    <source>
        <dbReference type="EMBL" id="CDO95582.1"/>
    </source>
</evidence>
<proteinExistence type="predicted"/>
<accession>A0A0A8LBG7</accession>
<protein>
    <submittedName>
        <fullName evidence="2">WGS project CCBQ000000000 data, contig 00015</fullName>
    </submittedName>
</protein>
<comment type="caution">
    <text evidence="2">The sequence shown here is derived from an EMBL/GenBank/DDBJ whole genome shotgun (WGS) entry which is preliminary data.</text>
</comment>
<gene>
    <name evidence="2" type="ORF">KLDO_g3817</name>
</gene>